<evidence type="ECO:0000313" key="1">
    <source>
        <dbReference type="EMBL" id="KAK7272471.1"/>
    </source>
</evidence>
<dbReference type="Proteomes" id="UP001359559">
    <property type="component" value="Unassembled WGS sequence"/>
</dbReference>
<protein>
    <submittedName>
        <fullName evidence="1">Uncharacterized protein</fullName>
    </submittedName>
</protein>
<keyword evidence="2" id="KW-1185">Reference proteome</keyword>
<comment type="caution">
    <text evidence="1">The sequence shown here is derived from an EMBL/GenBank/DDBJ whole genome shotgun (WGS) entry which is preliminary data.</text>
</comment>
<sequence length="75" mass="8530">MERYDAMKMVLIALNIAPETIENGDDINIAKEDEWVGDEQVNETIEDKHVSENQDSFELVTSGIPFKDNEEDDEG</sequence>
<organism evidence="1 2">
    <name type="scientific">Clitoria ternatea</name>
    <name type="common">Butterfly pea</name>
    <dbReference type="NCBI Taxonomy" id="43366"/>
    <lineage>
        <taxon>Eukaryota</taxon>
        <taxon>Viridiplantae</taxon>
        <taxon>Streptophyta</taxon>
        <taxon>Embryophyta</taxon>
        <taxon>Tracheophyta</taxon>
        <taxon>Spermatophyta</taxon>
        <taxon>Magnoliopsida</taxon>
        <taxon>eudicotyledons</taxon>
        <taxon>Gunneridae</taxon>
        <taxon>Pentapetalae</taxon>
        <taxon>rosids</taxon>
        <taxon>fabids</taxon>
        <taxon>Fabales</taxon>
        <taxon>Fabaceae</taxon>
        <taxon>Papilionoideae</taxon>
        <taxon>50 kb inversion clade</taxon>
        <taxon>NPAAA clade</taxon>
        <taxon>indigoferoid/millettioid clade</taxon>
        <taxon>Phaseoleae</taxon>
        <taxon>Clitoria</taxon>
    </lineage>
</organism>
<evidence type="ECO:0000313" key="2">
    <source>
        <dbReference type="Proteomes" id="UP001359559"/>
    </source>
</evidence>
<name>A0AAN9IHD0_CLITE</name>
<dbReference type="EMBL" id="JAYKXN010000007">
    <property type="protein sequence ID" value="KAK7272471.1"/>
    <property type="molecule type" value="Genomic_DNA"/>
</dbReference>
<dbReference type="AlphaFoldDB" id="A0AAN9IHD0"/>
<reference evidence="1 2" key="1">
    <citation type="submission" date="2024-01" db="EMBL/GenBank/DDBJ databases">
        <title>The genomes of 5 underutilized Papilionoideae crops provide insights into root nodulation and disease resistance.</title>
        <authorList>
            <person name="Yuan L."/>
        </authorList>
    </citation>
    <scope>NUCLEOTIDE SEQUENCE [LARGE SCALE GENOMIC DNA]</scope>
    <source>
        <strain evidence="1">LY-2023</strain>
        <tissue evidence="1">Leaf</tissue>
    </source>
</reference>
<accession>A0AAN9IHD0</accession>
<gene>
    <name evidence="1" type="ORF">RJT34_29087</name>
</gene>
<proteinExistence type="predicted"/>